<evidence type="ECO:0000256" key="2">
    <source>
        <dbReference type="ARBA" id="ARBA00002713"/>
    </source>
</evidence>
<dbReference type="NCBIfam" id="TIGR00695">
    <property type="entry name" value="uxuA"/>
    <property type="match status" value="1"/>
</dbReference>
<organism evidence="10 11">
    <name type="scientific">Paenibacillus baekrokdamisoli</name>
    <dbReference type="NCBI Taxonomy" id="1712516"/>
    <lineage>
        <taxon>Bacteria</taxon>
        <taxon>Bacillati</taxon>
        <taxon>Bacillota</taxon>
        <taxon>Bacilli</taxon>
        <taxon>Bacillales</taxon>
        <taxon>Paenibacillaceae</taxon>
        <taxon>Paenibacillus</taxon>
    </lineage>
</organism>
<keyword evidence="7 9" id="KW-0464">Manganese</keyword>
<evidence type="ECO:0000256" key="6">
    <source>
        <dbReference type="ARBA" id="ARBA00023004"/>
    </source>
</evidence>
<dbReference type="PIRSF" id="PIRSF016049">
    <property type="entry name" value="Man_dehyd"/>
    <property type="match status" value="1"/>
</dbReference>
<dbReference type="EC" id="4.2.1.8" evidence="5 9"/>
<evidence type="ECO:0000256" key="8">
    <source>
        <dbReference type="ARBA" id="ARBA00023239"/>
    </source>
</evidence>
<dbReference type="GO" id="GO:0042840">
    <property type="term" value="P:D-glucuronate catabolic process"/>
    <property type="evidence" value="ECO:0007669"/>
    <property type="project" value="TreeGrafter"/>
</dbReference>
<dbReference type="OrthoDB" id="9780250at2"/>
<dbReference type="RefSeq" id="WP_125665008.1">
    <property type="nucleotide sequence ID" value="NZ_AP019308.1"/>
</dbReference>
<protein>
    <recommendedName>
        <fullName evidence="5 9">Mannonate dehydratase</fullName>
        <ecNumber evidence="5 9">4.2.1.8</ecNumber>
    </recommendedName>
    <alternativeName>
        <fullName evidence="9">D-mannonate hydro-lyase</fullName>
    </alternativeName>
</protein>
<dbReference type="Proteomes" id="UP000275368">
    <property type="component" value="Chromosome"/>
</dbReference>
<dbReference type="AlphaFoldDB" id="A0A3G9JKK1"/>
<comment type="similarity">
    <text evidence="4 9">Belongs to the mannonate dehydratase family.</text>
</comment>
<proteinExistence type="inferred from homology"/>
<comment type="pathway">
    <text evidence="3 9">Carbohydrate metabolism; pentose and glucuronate interconversion.</text>
</comment>
<dbReference type="KEGG" id="pbk:Back11_60030"/>
<keyword evidence="6 9" id="KW-0408">Iron</keyword>
<dbReference type="InterPro" id="IPR036237">
    <property type="entry name" value="Xyl_isomerase-like_sf"/>
</dbReference>
<keyword evidence="8 9" id="KW-0456">Lyase</keyword>
<evidence type="ECO:0000313" key="10">
    <source>
        <dbReference type="EMBL" id="BBH24658.1"/>
    </source>
</evidence>
<dbReference type="PANTHER" id="PTHR30387">
    <property type="entry name" value="MANNONATE DEHYDRATASE"/>
    <property type="match status" value="1"/>
</dbReference>
<comment type="catalytic activity">
    <reaction evidence="1 9">
        <text>D-mannonate = 2-dehydro-3-deoxy-D-gluconate + H2O</text>
        <dbReference type="Rhea" id="RHEA:20097"/>
        <dbReference type="ChEBI" id="CHEBI:15377"/>
        <dbReference type="ChEBI" id="CHEBI:17767"/>
        <dbReference type="ChEBI" id="CHEBI:57990"/>
        <dbReference type="EC" id="4.2.1.8"/>
    </reaction>
</comment>
<comment type="function">
    <text evidence="2 9">Catalyzes the dehydration of D-mannonate.</text>
</comment>
<comment type="cofactor">
    <cofactor evidence="9">
        <name>Fe(2+)</name>
        <dbReference type="ChEBI" id="CHEBI:29033"/>
    </cofactor>
    <cofactor evidence="9">
        <name>Mn(2+)</name>
        <dbReference type="ChEBI" id="CHEBI:29035"/>
    </cofactor>
</comment>
<dbReference type="Pfam" id="PF03786">
    <property type="entry name" value="UxuA"/>
    <property type="match status" value="1"/>
</dbReference>
<evidence type="ECO:0000256" key="4">
    <source>
        <dbReference type="ARBA" id="ARBA00007389"/>
    </source>
</evidence>
<evidence type="ECO:0000256" key="3">
    <source>
        <dbReference type="ARBA" id="ARBA00004892"/>
    </source>
</evidence>
<evidence type="ECO:0000256" key="5">
    <source>
        <dbReference type="ARBA" id="ARBA00012927"/>
    </source>
</evidence>
<accession>A0A3G9JKK1</accession>
<gene>
    <name evidence="10" type="primary">uxuA_4</name>
    <name evidence="9" type="synonym">uxuA</name>
    <name evidence="10" type="ORF">Back11_60030</name>
</gene>
<dbReference type="GO" id="GO:0008198">
    <property type="term" value="F:ferrous iron binding"/>
    <property type="evidence" value="ECO:0007669"/>
    <property type="project" value="TreeGrafter"/>
</dbReference>
<dbReference type="PANTHER" id="PTHR30387:SF2">
    <property type="entry name" value="MANNONATE DEHYDRATASE"/>
    <property type="match status" value="1"/>
</dbReference>
<dbReference type="SUPFAM" id="SSF51658">
    <property type="entry name" value="Xylose isomerase-like"/>
    <property type="match status" value="1"/>
</dbReference>
<keyword evidence="11" id="KW-1185">Reference proteome</keyword>
<dbReference type="NCBIfam" id="NF003027">
    <property type="entry name" value="PRK03906.1"/>
    <property type="match status" value="2"/>
</dbReference>
<dbReference type="Gene3D" id="3.20.20.150">
    <property type="entry name" value="Divalent-metal-dependent TIM barrel enzymes"/>
    <property type="match status" value="1"/>
</dbReference>
<name>A0A3G9JKK1_9BACL</name>
<evidence type="ECO:0000256" key="1">
    <source>
        <dbReference type="ARBA" id="ARBA00001794"/>
    </source>
</evidence>
<evidence type="ECO:0000256" key="9">
    <source>
        <dbReference type="HAMAP-Rule" id="MF_00106"/>
    </source>
</evidence>
<sequence length="352" mass="39402">MKMSFRWFGSSDPVTLQKIRQIPGVTGIVTALYDVPVGEAWTQASIAELKQTVEASGLELAVIESVPVHEDIKLGRPSRDRLIDNYSQTIRSLGEAGVPVICYNFMPVFDWTRSELAYPLPDGSTTLTFEDETIRRMDPVKGDLSLPGWDESYTKDSMQQLIDAYKDVTEEVLWSNLAYFLERIIPVAEEAGVCMAIHPDDPPWSIFGLPRIVGNLNQLRRLTEHVDSPANGITFCSGSLGADENNDLLAIIQHFGSRQKLHFAHTRNILRTGPRSFQESSHLSSDGSIDMVRVLEALWENGFNGPLRPDHGRMIWGEQGRPGYGLYDRALGATYLNGIWEAISKTKVNRHD</sequence>
<dbReference type="GO" id="GO:0030145">
    <property type="term" value="F:manganese ion binding"/>
    <property type="evidence" value="ECO:0007669"/>
    <property type="project" value="TreeGrafter"/>
</dbReference>
<dbReference type="UniPathway" id="UPA00246"/>
<dbReference type="HAMAP" id="MF_00106">
    <property type="entry name" value="UxuA"/>
    <property type="match status" value="1"/>
</dbReference>
<dbReference type="GO" id="GO:0008927">
    <property type="term" value="F:mannonate dehydratase activity"/>
    <property type="evidence" value="ECO:0007669"/>
    <property type="project" value="UniProtKB-UniRule"/>
</dbReference>
<dbReference type="EMBL" id="AP019308">
    <property type="protein sequence ID" value="BBH24658.1"/>
    <property type="molecule type" value="Genomic_DNA"/>
</dbReference>
<reference evidence="10 11" key="1">
    <citation type="submission" date="2018-11" db="EMBL/GenBank/DDBJ databases">
        <title>Complete genome sequence of Paenibacillus baekrokdamisoli strain KCTC 33723.</title>
        <authorList>
            <person name="Kang S.W."/>
            <person name="Lee K.C."/>
            <person name="Kim K.K."/>
            <person name="Kim J.S."/>
            <person name="Kim D.S."/>
            <person name="Ko S.H."/>
            <person name="Yang S.H."/>
            <person name="Lee J.S."/>
        </authorList>
    </citation>
    <scope>NUCLEOTIDE SEQUENCE [LARGE SCALE GENOMIC DNA]</scope>
    <source>
        <strain evidence="10 11">KCTC 33723</strain>
    </source>
</reference>
<evidence type="ECO:0000256" key="7">
    <source>
        <dbReference type="ARBA" id="ARBA00023211"/>
    </source>
</evidence>
<dbReference type="InterPro" id="IPR004628">
    <property type="entry name" value="Man_deHydtase"/>
</dbReference>
<evidence type="ECO:0000313" key="11">
    <source>
        <dbReference type="Proteomes" id="UP000275368"/>
    </source>
</evidence>